<feature type="domain" description="C3H1-type" evidence="8">
    <location>
        <begin position="163"/>
        <end position="190"/>
    </location>
</feature>
<dbReference type="PANTHER" id="PTHR24009:SF0">
    <property type="entry name" value="ZINC FINGER CCCH DOMAIN-CONTAINING PROTEIN 18"/>
    <property type="match status" value="1"/>
</dbReference>
<keyword evidence="5" id="KW-0238">DNA-binding</keyword>
<evidence type="ECO:0000256" key="1">
    <source>
        <dbReference type="ARBA" id="ARBA00022723"/>
    </source>
</evidence>
<evidence type="ECO:0000256" key="3">
    <source>
        <dbReference type="ARBA" id="ARBA00022833"/>
    </source>
</evidence>
<evidence type="ECO:0000313" key="9">
    <source>
        <dbReference type="EMBL" id="KIO11273.1"/>
    </source>
</evidence>
<dbReference type="STRING" id="870435.A0A0C3JQ15"/>
<dbReference type="Proteomes" id="UP000054217">
    <property type="component" value="Unassembled WGS sequence"/>
</dbReference>
<feature type="zinc finger region" description="C3H1-type" evidence="6">
    <location>
        <begin position="112"/>
        <end position="139"/>
    </location>
</feature>
<evidence type="ECO:0000259" key="8">
    <source>
        <dbReference type="PROSITE" id="PS50103"/>
    </source>
</evidence>
<dbReference type="InterPro" id="IPR036855">
    <property type="entry name" value="Znf_CCCH_sf"/>
</dbReference>
<accession>A0A0C3JQ15</accession>
<dbReference type="SUPFAM" id="SSF90229">
    <property type="entry name" value="CCCH zinc finger"/>
    <property type="match status" value="5"/>
</dbReference>
<dbReference type="GO" id="GO:0003723">
    <property type="term" value="F:RNA binding"/>
    <property type="evidence" value="ECO:0007669"/>
    <property type="project" value="UniProtKB-KW"/>
</dbReference>
<evidence type="ECO:0000256" key="4">
    <source>
        <dbReference type="ARBA" id="ARBA00022884"/>
    </source>
</evidence>
<keyword evidence="10" id="KW-1185">Reference proteome</keyword>
<dbReference type="EMBL" id="KN831950">
    <property type="protein sequence ID" value="KIO11273.1"/>
    <property type="molecule type" value="Genomic_DNA"/>
</dbReference>
<feature type="domain" description="C3H1-type" evidence="8">
    <location>
        <begin position="248"/>
        <end position="275"/>
    </location>
</feature>
<dbReference type="HOGENOM" id="CLU_956820_0_0_1"/>
<dbReference type="AlphaFoldDB" id="A0A0C3JQ15"/>
<dbReference type="PROSITE" id="PS50103">
    <property type="entry name" value="ZF_C3H1"/>
    <property type="match status" value="5"/>
</dbReference>
<evidence type="ECO:0000313" key="10">
    <source>
        <dbReference type="Proteomes" id="UP000054217"/>
    </source>
</evidence>
<dbReference type="Gene3D" id="4.10.1000.10">
    <property type="entry name" value="Zinc finger, CCCH-type"/>
    <property type="match status" value="5"/>
</dbReference>
<protein>
    <recommendedName>
        <fullName evidence="8">C3H1-type domain-containing protein</fullName>
    </recommendedName>
</protein>
<evidence type="ECO:0000256" key="5">
    <source>
        <dbReference type="ARBA" id="ARBA00023125"/>
    </source>
</evidence>
<dbReference type="InterPro" id="IPR000571">
    <property type="entry name" value="Znf_CCCH"/>
</dbReference>
<dbReference type="OrthoDB" id="411372at2759"/>
<evidence type="ECO:0000256" key="6">
    <source>
        <dbReference type="PROSITE-ProRule" id="PRU00723"/>
    </source>
</evidence>
<dbReference type="Pfam" id="PF00642">
    <property type="entry name" value="zf-CCCH"/>
    <property type="match status" value="5"/>
</dbReference>
<feature type="region of interest" description="Disordered" evidence="7">
    <location>
        <begin position="143"/>
        <end position="165"/>
    </location>
</feature>
<feature type="domain" description="C3H1-type" evidence="8">
    <location>
        <begin position="58"/>
        <end position="85"/>
    </location>
</feature>
<dbReference type="GO" id="GO:0003677">
    <property type="term" value="F:DNA binding"/>
    <property type="evidence" value="ECO:0007669"/>
    <property type="project" value="UniProtKB-KW"/>
</dbReference>
<feature type="zinc finger region" description="C3H1-type" evidence="6">
    <location>
        <begin position="58"/>
        <end position="85"/>
    </location>
</feature>
<dbReference type="PANTHER" id="PTHR24009">
    <property type="entry name" value="RNA-BINDING (RRM/RBD/RNP MOTIFS)"/>
    <property type="match status" value="1"/>
</dbReference>
<dbReference type="SMART" id="SM00356">
    <property type="entry name" value="ZnF_C3H1"/>
    <property type="match status" value="5"/>
</dbReference>
<sequence>MSIDPSLQRCRYYSAGRCNKGSDCNFSHGSEDSLASDCWGESTSVVEAVNHPATHSRNEHQKLCRYWKAGKCKSGSDCKFSHGTEDSLASDCWGDSTGAVEAVNPPATRSWDERQKTCSYWKAGNCKNGSDCKFSHETEDSLASDCWGSSTSADNPPDTESRDEPRKTCSYWQAGKCKNGSDCKFSHGTENSVTSDCWGASTGTIEPVDLATESWDKRRKTCSYWKAGNYCSGTSTSADNPPATESRGERRKTCSYWKAGNCRNGSDCKFSHGPEDSVASDCWGASTSAVE</sequence>
<keyword evidence="3 6" id="KW-0862">Zinc</keyword>
<keyword evidence="4" id="KW-0694">RNA-binding</keyword>
<feature type="zinc finger region" description="C3H1-type" evidence="6">
    <location>
        <begin position="163"/>
        <end position="190"/>
    </location>
</feature>
<evidence type="ECO:0000256" key="7">
    <source>
        <dbReference type="SAM" id="MobiDB-lite"/>
    </source>
</evidence>
<dbReference type="InParanoid" id="A0A0C3JQ15"/>
<reference evidence="9 10" key="1">
    <citation type="submission" date="2014-04" db="EMBL/GenBank/DDBJ databases">
        <authorList>
            <consortium name="DOE Joint Genome Institute"/>
            <person name="Kuo A."/>
            <person name="Kohler A."/>
            <person name="Costa M.D."/>
            <person name="Nagy L.G."/>
            <person name="Floudas D."/>
            <person name="Copeland A."/>
            <person name="Barry K.W."/>
            <person name="Cichocki N."/>
            <person name="Veneault-Fourrey C."/>
            <person name="LaButti K."/>
            <person name="Lindquist E.A."/>
            <person name="Lipzen A."/>
            <person name="Lundell T."/>
            <person name="Morin E."/>
            <person name="Murat C."/>
            <person name="Sun H."/>
            <person name="Tunlid A."/>
            <person name="Henrissat B."/>
            <person name="Grigoriev I.V."/>
            <person name="Hibbett D.S."/>
            <person name="Martin F."/>
            <person name="Nordberg H.P."/>
            <person name="Cantor M.N."/>
            <person name="Hua S.X."/>
        </authorList>
    </citation>
    <scope>NUCLEOTIDE SEQUENCE [LARGE SCALE GENOMIC DNA]</scope>
    <source>
        <strain evidence="9 10">Marx 270</strain>
    </source>
</reference>
<gene>
    <name evidence="9" type="ORF">M404DRAFT_839480</name>
</gene>
<evidence type="ECO:0000256" key="2">
    <source>
        <dbReference type="ARBA" id="ARBA00022771"/>
    </source>
</evidence>
<proteinExistence type="predicted"/>
<feature type="zinc finger region" description="C3H1-type" evidence="6">
    <location>
        <begin position="4"/>
        <end position="31"/>
    </location>
</feature>
<feature type="domain" description="C3H1-type" evidence="8">
    <location>
        <begin position="112"/>
        <end position="139"/>
    </location>
</feature>
<keyword evidence="1 6" id="KW-0479">Metal-binding</keyword>
<reference evidence="10" key="2">
    <citation type="submission" date="2015-01" db="EMBL/GenBank/DDBJ databases">
        <title>Evolutionary Origins and Diversification of the Mycorrhizal Mutualists.</title>
        <authorList>
            <consortium name="DOE Joint Genome Institute"/>
            <consortium name="Mycorrhizal Genomics Consortium"/>
            <person name="Kohler A."/>
            <person name="Kuo A."/>
            <person name="Nagy L.G."/>
            <person name="Floudas D."/>
            <person name="Copeland A."/>
            <person name="Barry K.W."/>
            <person name="Cichocki N."/>
            <person name="Veneault-Fourrey C."/>
            <person name="LaButti K."/>
            <person name="Lindquist E.A."/>
            <person name="Lipzen A."/>
            <person name="Lundell T."/>
            <person name="Morin E."/>
            <person name="Murat C."/>
            <person name="Riley R."/>
            <person name="Ohm R."/>
            <person name="Sun H."/>
            <person name="Tunlid A."/>
            <person name="Henrissat B."/>
            <person name="Grigoriev I.V."/>
            <person name="Hibbett D.S."/>
            <person name="Martin F."/>
        </authorList>
    </citation>
    <scope>NUCLEOTIDE SEQUENCE [LARGE SCALE GENOMIC DNA]</scope>
    <source>
        <strain evidence="10">Marx 270</strain>
    </source>
</reference>
<dbReference type="GO" id="GO:0008270">
    <property type="term" value="F:zinc ion binding"/>
    <property type="evidence" value="ECO:0007669"/>
    <property type="project" value="UniProtKB-KW"/>
</dbReference>
<organism evidence="9 10">
    <name type="scientific">Pisolithus tinctorius Marx 270</name>
    <dbReference type="NCBI Taxonomy" id="870435"/>
    <lineage>
        <taxon>Eukaryota</taxon>
        <taxon>Fungi</taxon>
        <taxon>Dikarya</taxon>
        <taxon>Basidiomycota</taxon>
        <taxon>Agaricomycotina</taxon>
        <taxon>Agaricomycetes</taxon>
        <taxon>Agaricomycetidae</taxon>
        <taxon>Boletales</taxon>
        <taxon>Sclerodermatineae</taxon>
        <taxon>Pisolithaceae</taxon>
        <taxon>Pisolithus</taxon>
    </lineage>
</organism>
<feature type="domain" description="C3H1-type" evidence="8">
    <location>
        <begin position="4"/>
        <end position="31"/>
    </location>
</feature>
<name>A0A0C3JQ15_PISTI</name>
<keyword evidence="2 6" id="KW-0863">Zinc-finger</keyword>
<feature type="zinc finger region" description="C3H1-type" evidence="6">
    <location>
        <begin position="248"/>
        <end position="275"/>
    </location>
</feature>
<feature type="region of interest" description="Disordered" evidence="7">
    <location>
        <begin position="261"/>
        <end position="291"/>
    </location>
</feature>